<feature type="compositionally biased region" description="Basic and acidic residues" evidence="1">
    <location>
        <begin position="763"/>
        <end position="772"/>
    </location>
</feature>
<evidence type="ECO:0000259" key="2">
    <source>
        <dbReference type="PROSITE" id="PS50006"/>
    </source>
</evidence>
<dbReference type="Gene3D" id="2.60.200.20">
    <property type="match status" value="1"/>
</dbReference>
<name>A0AAF0ISR1_9BASI</name>
<feature type="compositionally biased region" description="Polar residues" evidence="1">
    <location>
        <begin position="244"/>
        <end position="253"/>
    </location>
</feature>
<feature type="compositionally biased region" description="Basic and acidic residues" evidence="1">
    <location>
        <begin position="123"/>
        <end position="132"/>
    </location>
</feature>
<feature type="compositionally biased region" description="Basic and acidic residues" evidence="1">
    <location>
        <begin position="554"/>
        <end position="565"/>
    </location>
</feature>
<feature type="compositionally biased region" description="Low complexity" evidence="1">
    <location>
        <begin position="459"/>
        <end position="469"/>
    </location>
</feature>
<reference evidence="3" key="1">
    <citation type="submission" date="2023-03" db="EMBL/GenBank/DDBJ databases">
        <title>Mating type loci evolution in Malassezia.</title>
        <authorList>
            <person name="Coelho M.A."/>
        </authorList>
    </citation>
    <scope>NUCLEOTIDE SEQUENCE</scope>
    <source>
        <strain evidence="3">CBS 7876</strain>
    </source>
</reference>
<proteinExistence type="predicted"/>
<feature type="compositionally biased region" description="Acidic residues" evidence="1">
    <location>
        <begin position="588"/>
        <end position="617"/>
    </location>
</feature>
<evidence type="ECO:0000256" key="1">
    <source>
        <dbReference type="SAM" id="MobiDB-lite"/>
    </source>
</evidence>
<feature type="domain" description="FHA" evidence="2">
    <location>
        <begin position="37"/>
        <end position="93"/>
    </location>
</feature>
<dbReference type="AlphaFoldDB" id="A0AAF0ISR1"/>
<feature type="region of interest" description="Disordered" evidence="1">
    <location>
        <begin position="698"/>
        <end position="1005"/>
    </location>
</feature>
<dbReference type="Proteomes" id="UP001214603">
    <property type="component" value="Chromosome 2"/>
</dbReference>
<dbReference type="Pfam" id="PF00498">
    <property type="entry name" value="FHA"/>
    <property type="match status" value="1"/>
</dbReference>
<dbReference type="InterPro" id="IPR000253">
    <property type="entry name" value="FHA_dom"/>
</dbReference>
<evidence type="ECO:0000313" key="4">
    <source>
        <dbReference type="Proteomes" id="UP001214603"/>
    </source>
</evidence>
<feature type="compositionally biased region" description="Low complexity" evidence="1">
    <location>
        <begin position="870"/>
        <end position="906"/>
    </location>
</feature>
<feature type="compositionally biased region" description="Polar residues" evidence="1">
    <location>
        <begin position="508"/>
        <end position="517"/>
    </location>
</feature>
<keyword evidence="4" id="KW-1185">Reference proteome</keyword>
<feature type="compositionally biased region" description="Acidic residues" evidence="1">
    <location>
        <begin position="470"/>
        <end position="479"/>
    </location>
</feature>
<evidence type="ECO:0000313" key="3">
    <source>
        <dbReference type="EMBL" id="WFD02478.1"/>
    </source>
</evidence>
<feature type="region of interest" description="Disordered" evidence="1">
    <location>
        <begin position="120"/>
        <end position="646"/>
    </location>
</feature>
<feature type="compositionally biased region" description="Basic and acidic residues" evidence="1">
    <location>
        <begin position="492"/>
        <end position="501"/>
    </location>
</feature>
<dbReference type="CDD" id="cd22673">
    <property type="entry name" value="FHA_Ki67"/>
    <property type="match status" value="1"/>
</dbReference>
<feature type="compositionally biased region" description="Polar residues" evidence="1">
    <location>
        <begin position="261"/>
        <end position="272"/>
    </location>
</feature>
<accession>A0AAF0ISR1</accession>
<dbReference type="SMART" id="SM00240">
    <property type="entry name" value="FHA"/>
    <property type="match status" value="1"/>
</dbReference>
<dbReference type="EMBL" id="CP119935">
    <property type="protein sequence ID" value="WFD02478.1"/>
    <property type="molecule type" value="Genomic_DNA"/>
</dbReference>
<dbReference type="InterPro" id="IPR008984">
    <property type="entry name" value="SMAD_FHA_dom_sf"/>
</dbReference>
<dbReference type="SUPFAM" id="SSF49879">
    <property type="entry name" value="SMAD/FHA domain"/>
    <property type="match status" value="1"/>
</dbReference>
<feature type="compositionally biased region" description="Low complexity" evidence="1">
    <location>
        <begin position="988"/>
        <end position="998"/>
    </location>
</feature>
<feature type="compositionally biased region" description="Basic and acidic residues" evidence="1">
    <location>
        <begin position="830"/>
        <end position="844"/>
    </location>
</feature>
<feature type="compositionally biased region" description="Low complexity" evidence="1">
    <location>
        <begin position="944"/>
        <end position="976"/>
    </location>
</feature>
<feature type="compositionally biased region" description="Polar residues" evidence="1">
    <location>
        <begin position="919"/>
        <end position="929"/>
    </location>
</feature>
<sequence length="1005" mass="108794">MESMPPSGSPACMYGALQLLDSEGVERHTYTIRKATTTLGRALSNDVRLLLEDVSREHCRIEFSDEAKVRTVLTQAVLHILGTNGVLHNGVHVKPGAAQNWIDLADGDKLQISKHVLSFSYQPREKQPETPKEVQTPKSTPRRRRQAASDSPMTPRRQSARLKAKYNSPRPDAESAQHVEPVPEQPEVEKAETQQKEIPTFPDASIAPPVDGSSIENAKDAQDAEPSEASQPIADVSLLHETPVESNVESNDTGLGETPTDEQVTLGQSSGERSPREAPSETAEFPSSEPMPPTTVEVASKEEAPPALPSPAVPISEEHAEPTPTPSEAPVSEENAPSSDADESVRMLHLDALEAASVDQALLSPNPPPKSPSTPERPHIRVPQSLPRHMPRTPPLQWTPSKSRKISLRTATLLKRSAQYPLVPMSESRAPHRTAMRPPASPIAPRTSTGSRDMDMTRDFAQASSSDSDLSSDDEDEVDQSLGSPGSGAGIERAKTPEPQERAPVLSTFLTPQQPKQRTLRRLSNPEAPETPRLKTRSSWQWLRSLFASPAQQEKQKGAEHEAKNEPPSIEAVDPDEAQPAPVQGAAEDLEPAQDEFFDVEPEEAAVETYEPMDLDPVEPGPEVSLTNTSWMFGSPAPEPRAADQVVSTPDMHVLKHMFAEPPASARVSAFSDFRHIVRTEEPADEVSLAHAWNTMAPEEEPEEPWHDGLEEQVEVDQPPAPMPNPVPAAEQVEAAPVPETTAPLDQHHPPASPSTPSVEHASPTKDEHVLVHEPAANSMGHEESGKPQPPLDSHANVSMNMPTSRPAPEAPAAVPDPAPSTPTAATAATHKEPSPQEPSRRLPETQPAVKHSQRAKVTEPTAPVRMSPRRAAQTRAQAPASAPAQDTRATRMTTRTLTQKEPYVPVRRRLPARAAVSNLGSMSTTATRASRVPNPTRTEDTTRTAGADARAKRTSGSTSSIPLASSISRRTTSTIQMPDDTSQPKQALAGTRTTRATRSARRNE</sequence>
<dbReference type="PROSITE" id="PS50006">
    <property type="entry name" value="FHA_DOMAIN"/>
    <property type="match status" value="1"/>
</dbReference>
<protein>
    <recommendedName>
        <fullName evidence="2">FHA domain-containing protein</fullName>
    </recommendedName>
</protein>
<organism evidence="3 4">
    <name type="scientific">Malassezia obtusa</name>
    <dbReference type="NCBI Taxonomy" id="76774"/>
    <lineage>
        <taxon>Eukaryota</taxon>
        <taxon>Fungi</taxon>
        <taxon>Dikarya</taxon>
        <taxon>Basidiomycota</taxon>
        <taxon>Ustilaginomycotina</taxon>
        <taxon>Malasseziomycetes</taxon>
        <taxon>Malasseziales</taxon>
        <taxon>Malasseziaceae</taxon>
        <taxon>Malassezia</taxon>
    </lineage>
</organism>
<feature type="compositionally biased region" description="Basic and acidic residues" evidence="1">
    <location>
        <begin position="343"/>
        <end position="352"/>
    </location>
</feature>
<gene>
    <name evidence="3" type="ORF">MOBT1_001161</name>
</gene>
<feature type="compositionally biased region" description="Low complexity" evidence="1">
    <location>
        <begin position="728"/>
        <end position="740"/>
    </location>
</feature>